<dbReference type="EMBL" id="FN653018">
    <property type="protein sequence ID" value="CBY22307.1"/>
    <property type="molecule type" value="Genomic_DNA"/>
</dbReference>
<keyword evidence="11" id="KW-0067">ATP-binding</keyword>
<evidence type="ECO:0000256" key="9">
    <source>
        <dbReference type="ARBA" id="ARBA00022723"/>
    </source>
</evidence>
<dbReference type="InterPro" id="IPR005147">
    <property type="entry name" value="tRNA_synthase_B5-dom"/>
</dbReference>
<evidence type="ECO:0000256" key="10">
    <source>
        <dbReference type="ARBA" id="ARBA00022741"/>
    </source>
</evidence>
<evidence type="ECO:0000256" key="14">
    <source>
        <dbReference type="ARBA" id="ARBA00023146"/>
    </source>
</evidence>
<dbReference type="PROSITE" id="PS51483">
    <property type="entry name" value="B5"/>
    <property type="match status" value="1"/>
</dbReference>
<dbReference type="FunFam" id="3.50.40.10:FF:000002">
    <property type="entry name" value="phenylalanine--tRNA ligase beta subunit"/>
    <property type="match status" value="1"/>
</dbReference>
<dbReference type="InterPro" id="IPR045060">
    <property type="entry name" value="Phe-tRNA-ligase_IIc_bsu"/>
</dbReference>
<dbReference type="PANTHER" id="PTHR10947">
    <property type="entry name" value="PHENYLALANYL-TRNA SYNTHETASE BETA CHAIN AND LEUCINE-RICH REPEAT-CONTAINING PROTEIN 47"/>
    <property type="match status" value="1"/>
</dbReference>
<evidence type="ECO:0000256" key="7">
    <source>
        <dbReference type="ARBA" id="ARBA00022490"/>
    </source>
</evidence>
<dbReference type="Pfam" id="PF03484">
    <property type="entry name" value="B5"/>
    <property type="match status" value="1"/>
</dbReference>
<dbReference type="InterPro" id="IPR009061">
    <property type="entry name" value="DNA-bd_dom_put_sf"/>
</dbReference>
<comment type="cofactor">
    <cofactor evidence="1">
        <name>Mg(2+)</name>
        <dbReference type="ChEBI" id="CHEBI:18420"/>
    </cofactor>
</comment>
<dbReference type="AlphaFoldDB" id="E4WY63"/>
<evidence type="ECO:0000313" key="18">
    <source>
        <dbReference type="EMBL" id="CBY22307.1"/>
    </source>
</evidence>
<dbReference type="OrthoDB" id="1698572at2759"/>
<evidence type="ECO:0000256" key="4">
    <source>
        <dbReference type="ARBA" id="ARBA00011209"/>
    </source>
</evidence>
<keyword evidence="19" id="KW-1185">Reference proteome</keyword>
<comment type="catalytic activity">
    <reaction evidence="16">
        <text>tRNA(Phe) + L-phenylalanine + ATP = L-phenylalanyl-tRNA(Phe) + AMP + diphosphate + H(+)</text>
        <dbReference type="Rhea" id="RHEA:19413"/>
        <dbReference type="Rhea" id="RHEA-COMP:9668"/>
        <dbReference type="Rhea" id="RHEA-COMP:9699"/>
        <dbReference type="ChEBI" id="CHEBI:15378"/>
        <dbReference type="ChEBI" id="CHEBI:30616"/>
        <dbReference type="ChEBI" id="CHEBI:33019"/>
        <dbReference type="ChEBI" id="CHEBI:58095"/>
        <dbReference type="ChEBI" id="CHEBI:78442"/>
        <dbReference type="ChEBI" id="CHEBI:78531"/>
        <dbReference type="ChEBI" id="CHEBI:456215"/>
        <dbReference type="EC" id="6.1.1.20"/>
    </reaction>
</comment>
<evidence type="ECO:0000259" key="17">
    <source>
        <dbReference type="PROSITE" id="PS51483"/>
    </source>
</evidence>
<dbReference type="SMART" id="SM00874">
    <property type="entry name" value="B5"/>
    <property type="match status" value="1"/>
</dbReference>
<dbReference type="Gene3D" id="3.30.930.10">
    <property type="entry name" value="Bira Bifunctional Protein, Domain 2"/>
    <property type="match status" value="1"/>
</dbReference>
<dbReference type="GO" id="GO:0000287">
    <property type="term" value="F:magnesium ion binding"/>
    <property type="evidence" value="ECO:0007669"/>
    <property type="project" value="InterPro"/>
</dbReference>
<name>E4WY63_OIKDI</name>
<keyword evidence="9" id="KW-0479">Metal-binding</keyword>
<dbReference type="Gene3D" id="3.30.56.10">
    <property type="match status" value="2"/>
</dbReference>
<dbReference type="SMART" id="SM00873">
    <property type="entry name" value="B3_4"/>
    <property type="match status" value="1"/>
</dbReference>
<dbReference type="GO" id="GO:0009328">
    <property type="term" value="C:phenylalanine-tRNA ligase complex"/>
    <property type="evidence" value="ECO:0007669"/>
    <property type="project" value="TreeGrafter"/>
</dbReference>
<evidence type="ECO:0000256" key="1">
    <source>
        <dbReference type="ARBA" id="ARBA00001946"/>
    </source>
</evidence>
<evidence type="ECO:0000256" key="8">
    <source>
        <dbReference type="ARBA" id="ARBA00022598"/>
    </source>
</evidence>
<dbReference type="EC" id="6.1.1.20" evidence="5"/>
<dbReference type="SUPFAM" id="SSF55681">
    <property type="entry name" value="Class II aaRS and biotin synthetases"/>
    <property type="match status" value="1"/>
</dbReference>
<keyword evidence="8" id="KW-0436">Ligase</keyword>
<gene>
    <name evidence="18" type="ORF">GSOID_T00011864001</name>
</gene>
<dbReference type="NCBIfam" id="TIGR00471">
    <property type="entry name" value="pheT_arch"/>
    <property type="match status" value="1"/>
</dbReference>
<dbReference type="PANTHER" id="PTHR10947:SF0">
    <property type="entry name" value="PHENYLALANINE--TRNA LIGASE BETA SUBUNIT"/>
    <property type="match status" value="1"/>
</dbReference>
<dbReference type="InterPro" id="IPR041616">
    <property type="entry name" value="PheRS_beta_core"/>
</dbReference>
<dbReference type="GO" id="GO:0006432">
    <property type="term" value="P:phenylalanyl-tRNA aminoacylation"/>
    <property type="evidence" value="ECO:0007669"/>
    <property type="project" value="InterPro"/>
</dbReference>
<dbReference type="FunCoup" id="E4WY63">
    <property type="interactions" value="867"/>
</dbReference>
<dbReference type="CDD" id="cd00769">
    <property type="entry name" value="PheRS_beta_core"/>
    <property type="match status" value="1"/>
</dbReference>
<dbReference type="InterPro" id="IPR005146">
    <property type="entry name" value="B3/B4_tRNA-bd"/>
</dbReference>
<dbReference type="InterPro" id="IPR004531">
    <property type="entry name" value="Phe-tRNA-synth_IIc_bsu_arc_euk"/>
</dbReference>
<evidence type="ECO:0000313" key="19">
    <source>
        <dbReference type="Proteomes" id="UP000001307"/>
    </source>
</evidence>
<reference evidence="18" key="1">
    <citation type="journal article" date="2010" name="Science">
        <title>Plasticity of animal genome architecture unmasked by rapid evolution of a pelagic tunicate.</title>
        <authorList>
            <person name="Denoeud F."/>
            <person name="Henriet S."/>
            <person name="Mungpakdee S."/>
            <person name="Aury J.M."/>
            <person name="Da Silva C."/>
            <person name="Brinkmann H."/>
            <person name="Mikhaleva J."/>
            <person name="Olsen L.C."/>
            <person name="Jubin C."/>
            <person name="Canestro C."/>
            <person name="Bouquet J.M."/>
            <person name="Danks G."/>
            <person name="Poulain J."/>
            <person name="Campsteijn C."/>
            <person name="Adamski M."/>
            <person name="Cross I."/>
            <person name="Yadetie F."/>
            <person name="Muffato M."/>
            <person name="Louis A."/>
            <person name="Butcher S."/>
            <person name="Tsagkogeorga G."/>
            <person name="Konrad A."/>
            <person name="Singh S."/>
            <person name="Jensen M.F."/>
            <person name="Cong E.H."/>
            <person name="Eikeseth-Otteraa H."/>
            <person name="Noel B."/>
            <person name="Anthouard V."/>
            <person name="Porcel B.M."/>
            <person name="Kachouri-Lafond R."/>
            <person name="Nishino A."/>
            <person name="Ugolini M."/>
            <person name="Chourrout P."/>
            <person name="Nishida H."/>
            <person name="Aasland R."/>
            <person name="Huzurbazar S."/>
            <person name="Westhof E."/>
            <person name="Delsuc F."/>
            <person name="Lehrach H."/>
            <person name="Reinhardt R."/>
            <person name="Weissenbach J."/>
            <person name="Roy S.W."/>
            <person name="Artiguenave F."/>
            <person name="Postlethwait J.H."/>
            <person name="Manak J.R."/>
            <person name="Thompson E.M."/>
            <person name="Jaillon O."/>
            <person name="Du Pasquier L."/>
            <person name="Boudinot P."/>
            <person name="Liberles D.A."/>
            <person name="Volff J.N."/>
            <person name="Philippe H."/>
            <person name="Lenhard B."/>
            <person name="Roest Crollius H."/>
            <person name="Wincker P."/>
            <person name="Chourrout D."/>
        </authorList>
    </citation>
    <scope>NUCLEOTIDE SEQUENCE [LARGE SCALE GENOMIC DNA]</scope>
</reference>
<dbReference type="InterPro" id="IPR045864">
    <property type="entry name" value="aa-tRNA-synth_II/BPL/LPL"/>
</dbReference>
<evidence type="ECO:0000256" key="11">
    <source>
        <dbReference type="ARBA" id="ARBA00022840"/>
    </source>
</evidence>
<dbReference type="InterPro" id="IPR020825">
    <property type="entry name" value="Phe-tRNA_synthase-like_B3/B4"/>
</dbReference>
<dbReference type="Gene3D" id="3.50.40.10">
    <property type="entry name" value="Phenylalanyl-trna Synthetase, Chain B, domain 3"/>
    <property type="match status" value="1"/>
</dbReference>
<keyword evidence="13" id="KW-0648">Protein biosynthesis</keyword>
<dbReference type="Pfam" id="PF03483">
    <property type="entry name" value="B3_4"/>
    <property type="match status" value="1"/>
</dbReference>
<evidence type="ECO:0000256" key="15">
    <source>
        <dbReference type="ARBA" id="ARBA00033189"/>
    </source>
</evidence>
<feature type="domain" description="B5" evidence="17">
    <location>
        <begin position="285"/>
        <end position="365"/>
    </location>
</feature>
<keyword evidence="10" id="KW-0547">Nucleotide-binding</keyword>
<dbReference type="Pfam" id="PF17759">
    <property type="entry name" value="tRNA_synthFbeta"/>
    <property type="match status" value="1"/>
</dbReference>
<sequence length="576" mass="64978">MPTIGVEKEDFLRRTGIAKSVTQLELEHLFFDLGLELDDIEEENGKTIFKVDIPANRYDILCIEGLCRAINIFNNKTPDKYTLEGSPFEKIIVEESTAAVRPIVMGAVLRNVTFTEASYESFIDLQDKLHQNLARQRTLSSIGTHDLDTVKGPFRYVARKPEDIKFVALKQEKEMSAPQLLEMYEKDSFMKQYVPIIKEKERYPLILDSNETICSLPPIINGEHSKITLATKNVLIEVTGTDWAKTNIVLDTMVTMFSEYCAVPFKIEPVEVEYYSGKKEITPSLKYWEECVDPEYIRRQIGLPQDVTAETMAKLLSRMGLVSSYIRYENEKIISRIPPTRHDILHPCDIMEDVAVAYDFNKLVMTMPPTNTVAKQLPINKLCDLLRVDVAAAGFCEALTFALVSRADIGEKMGFDKLPAEAVTVSNPKTAEFQVCRTGLLPGLLKTTQANRKLPLPLKLFEVSDVVLKDNSTHTGCRNERHMSALCYSNTSGFEVIHGLLDRVMELLEVPPCEAGSADGYYIKKGSSPTYFQVCADIYLWNEKVGQMGVIHPNTLKAFDLPNPVSAFEINLEPFL</sequence>
<comment type="subcellular location">
    <subcellularLocation>
        <location evidence="2">Cytoplasm</location>
    </subcellularLocation>
</comment>
<evidence type="ECO:0000256" key="5">
    <source>
        <dbReference type="ARBA" id="ARBA00012814"/>
    </source>
</evidence>
<organism evidence="18">
    <name type="scientific">Oikopleura dioica</name>
    <name type="common">Tunicate</name>
    <dbReference type="NCBI Taxonomy" id="34765"/>
    <lineage>
        <taxon>Eukaryota</taxon>
        <taxon>Metazoa</taxon>
        <taxon>Chordata</taxon>
        <taxon>Tunicata</taxon>
        <taxon>Appendicularia</taxon>
        <taxon>Copelata</taxon>
        <taxon>Oikopleuridae</taxon>
        <taxon>Oikopleura</taxon>
    </lineage>
</organism>
<protein>
    <recommendedName>
        <fullName evidence="6">Phenylalanine--tRNA ligase beta subunit</fullName>
        <ecNumber evidence="5">6.1.1.20</ecNumber>
    </recommendedName>
    <alternativeName>
        <fullName evidence="15">Phenylalanyl-tRNA synthetase beta subunit</fullName>
    </alternativeName>
</protein>
<dbReference type="GO" id="GO:0005524">
    <property type="term" value="F:ATP binding"/>
    <property type="evidence" value="ECO:0007669"/>
    <property type="project" value="UniProtKB-KW"/>
</dbReference>
<proteinExistence type="inferred from homology"/>
<dbReference type="GO" id="GO:0004826">
    <property type="term" value="F:phenylalanine-tRNA ligase activity"/>
    <property type="evidence" value="ECO:0007669"/>
    <property type="project" value="UniProtKB-EC"/>
</dbReference>
<dbReference type="GO" id="GO:0003723">
    <property type="term" value="F:RNA binding"/>
    <property type="evidence" value="ECO:0007669"/>
    <property type="project" value="InterPro"/>
</dbReference>
<evidence type="ECO:0000256" key="13">
    <source>
        <dbReference type="ARBA" id="ARBA00022917"/>
    </source>
</evidence>
<accession>E4WY63</accession>
<evidence type="ECO:0000256" key="12">
    <source>
        <dbReference type="ARBA" id="ARBA00022842"/>
    </source>
</evidence>
<comment type="similarity">
    <text evidence="3">Belongs to the phenylalanyl-tRNA synthetase beta subunit family. Type 2 subfamily.</text>
</comment>
<comment type="subunit">
    <text evidence="4">Tetramer of two alpha and two beta subunits.</text>
</comment>
<dbReference type="SUPFAM" id="SSF56037">
    <property type="entry name" value="PheT/TilS domain"/>
    <property type="match status" value="1"/>
</dbReference>
<evidence type="ECO:0000256" key="6">
    <source>
        <dbReference type="ARBA" id="ARBA00017032"/>
    </source>
</evidence>
<keyword evidence="12" id="KW-0460">Magnesium</keyword>
<dbReference type="InterPro" id="IPR040659">
    <property type="entry name" value="PhetRS_B1"/>
</dbReference>
<dbReference type="Pfam" id="PF18262">
    <property type="entry name" value="PhetRS_B1"/>
    <property type="match status" value="1"/>
</dbReference>
<dbReference type="InParanoid" id="E4WY63"/>
<evidence type="ECO:0000256" key="2">
    <source>
        <dbReference type="ARBA" id="ARBA00004496"/>
    </source>
</evidence>
<evidence type="ECO:0000256" key="3">
    <source>
        <dbReference type="ARBA" id="ARBA00007438"/>
    </source>
</evidence>
<evidence type="ECO:0000256" key="16">
    <source>
        <dbReference type="ARBA" id="ARBA00049255"/>
    </source>
</evidence>
<keyword evidence="7" id="KW-0963">Cytoplasm</keyword>
<keyword evidence="14" id="KW-0030">Aminoacyl-tRNA synthetase</keyword>
<dbReference type="SUPFAM" id="SSF46955">
    <property type="entry name" value="Putative DNA-binding domain"/>
    <property type="match status" value="2"/>
</dbReference>
<dbReference type="Proteomes" id="UP000001307">
    <property type="component" value="Unassembled WGS sequence"/>
</dbReference>
<dbReference type="FunFam" id="3.30.930.10:FF:000059">
    <property type="entry name" value="phenylalanine--tRNA ligase beta subunit"/>
    <property type="match status" value="1"/>
</dbReference>